<dbReference type="Proteomes" id="UP000607796">
    <property type="component" value="Unassembled WGS sequence"/>
</dbReference>
<dbReference type="CDD" id="cd03262">
    <property type="entry name" value="ABC_HisP_GlnQ"/>
    <property type="match status" value="1"/>
</dbReference>
<dbReference type="PANTHER" id="PTHR43166:SF4">
    <property type="entry name" value="PHOSPHONATES IMPORT ATP-BINDING PROTEIN PHNC"/>
    <property type="match status" value="1"/>
</dbReference>
<dbReference type="SMART" id="SM00382">
    <property type="entry name" value="AAA"/>
    <property type="match status" value="1"/>
</dbReference>
<sequence>MPSPFVSASNLRKTYGDFTALDGVSLTMDRGEVVAVIGASGSGKSTLLRCINYLDPPDSGEVRVDGVRIGFGEGARRDRVLPERDIRRQRAEIGMVFQHFNLFPHFTVLQNLIEAPMAVRGLSRAEATERARDLLNRVGLSGREGAFPAELSGGQQQRVAIARALCMKPRLMLFDEPTSALDPELVGEVIAVMRSLAEEGMTMLVVTHEMDFAAQTASRVAFFDAGKIVETGAPAQVLRNPQHPRTQAFLQRILRSH</sequence>
<keyword evidence="3" id="KW-0547">Nucleotide-binding</keyword>
<reference evidence="6 7" key="1">
    <citation type="journal article" date="2021" name="Int. J. Syst. Evol. Microbiol.">
        <title>Salipiger mangrovisoli sp. nov., isolated from mangrove soil and the proposal for the reclassification of Paraphaeobacter pallidus as Salipiger pallidus comb. nov.</title>
        <authorList>
            <person name="Du J."/>
            <person name="Liu Y."/>
            <person name="Pei T."/>
            <person name="Deng M.R."/>
            <person name="Zhu H."/>
        </authorList>
    </citation>
    <scope>NUCLEOTIDE SEQUENCE [LARGE SCALE GENOMIC DNA]</scope>
    <source>
        <strain evidence="6 7">6D45A</strain>
    </source>
</reference>
<keyword evidence="4 6" id="KW-0067">ATP-binding</keyword>
<dbReference type="GO" id="GO:0005524">
    <property type="term" value="F:ATP binding"/>
    <property type="evidence" value="ECO:0007669"/>
    <property type="project" value="UniProtKB-KW"/>
</dbReference>
<dbReference type="Pfam" id="PF00005">
    <property type="entry name" value="ABC_tran"/>
    <property type="match status" value="1"/>
</dbReference>
<comment type="similarity">
    <text evidence="1">Belongs to the ABC transporter superfamily.</text>
</comment>
<accession>A0ABR9X5S5</accession>
<dbReference type="RefSeq" id="WP_194136147.1">
    <property type="nucleotide sequence ID" value="NZ_JADFFK010000014.1"/>
</dbReference>
<dbReference type="Gene3D" id="3.40.50.300">
    <property type="entry name" value="P-loop containing nucleotide triphosphate hydrolases"/>
    <property type="match status" value="1"/>
</dbReference>
<evidence type="ECO:0000313" key="6">
    <source>
        <dbReference type="EMBL" id="MBE9638855.1"/>
    </source>
</evidence>
<proteinExistence type="inferred from homology"/>
<organism evidence="6 7">
    <name type="scientific">Salipiger mangrovisoli</name>
    <dbReference type="NCBI Taxonomy" id="2865933"/>
    <lineage>
        <taxon>Bacteria</taxon>
        <taxon>Pseudomonadati</taxon>
        <taxon>Pseudomonadota</taxon>
        <taxon>Alphaproteobacteria</taxon>
        <taxon>Rhodobacterales</taxon>
        <taxon>Roseobacteraceae</taxon>
        <taxon>Salipiger</taxon>
    </lineage>
</organism>
<dbReference type="EMBL" id="JADFFK010000014">
    <property type="protein sequence ID" value="MBE9638855.1"/>
    <property type="molecule type" value="Genomic_DNA"/>
</dbReference>
<gene>
    <name evidence="6" type="ORF">IQ782_18530</name>
</gene>
<evidence type="ECO:0000259" key="5">
    <source>
        <dbReference type="PROSITE" id="PS50893"/>
    </source>
</evidence>
<comment type="caution">
    <text evidence="6">The sequence shown here is derived from an EMBL/GenBank/DDBJ whole genome shotgun (WGS) entry which is preliminary data.</text>
</comment>
<evidence type="ECO:0000256" key="1">
    <source>
        <dbReference type="ARBA" id="ARBA00005417"/>
    </source>
</evidence>
<dbReference type="InterPro" id="IPR017871">
    <property type="entry name" value="ABC_transporter-like_CS"/>
</dbReference>
<name>A0ABR9X5S5_9RHOB</name>
<keyword evidence="7" id="KW-1185">Reference proteome</keyword>
<feature type="domain" description="ABC transporter" evidence="5">
    <location>
        <begin position="6"/>
        <end position="250"/>
    </location>
</feature>
<dbReference type="InterPro" id="IPR027417">
    <property type="entry name" value="P-loop_NTPase"/>
</dbReference>
<evidence type="ECO:0000256" key="3">
    <source>
        <dbReference type="ARBA" id="ARBA00022741"/>
    </source>
</evidence>
<evidence type="ECO:0000256" key="4">
    <source>
        <dbReference type="ARBA" id="ARBA00022840"/>
    </source>
</evidence>
<dbReference type="InterPro" id="IPR003593">
    <property type="entry name" value="AAA+_ATPase"/>
</dbReference>
<evidence type="ECO:0000256" key="2">
    <source>
        <dbReference type="ARBA" id="ARBA00022448"/>
    </source>
</evidence>
<dbReference type="InterPro" id="IPR050086">
    <property type="entry name" value="MetN_ABC_transporter-like"/>
</dbReference>
<dbReference type="PANTHER" id="PTHR43166">
    <property type="entry name" value="AMINO ACID IMPORT ATP-BINDING PROTEIN"/>
    <property type="match status" value="1"/>
</dbReference>
<protein>
    <submittedName>
        <fullName evidence="6">Amino acid ABC transporter ATP-binding protein</fullName>
    </submittedName>
</protein>
<keyword evidence="2" id="KW-0813">Transport</keyword>
<dbReference type="PIRSF" id="PIRSF039085">
    <property type="entry name" value="ABC_ATPase_HisP"/>
    <property type="match status" value="1"/>
</dbReference>
<dbReference type="InterPro" id="IPR030679">
    <property type="entry name" value="ABC_ATPase_HisP-typ"/>
</dbReference>
<dbReference type="InterPro" id="IPR003439">
    <property type="entry name" value="ABC_transporter-like_ATP-bd"/>
</dbReference>
<dbReference type="SUPFAM" id="SSF52540">
    <property type="entry name" value="P-loop containing nucleoside triphosphate hydrolases"/>
    <property type="match status" value="1"/>
</dbReference>
<dbReference type="PROSITE" id="PS50893">
    <property type="entry name" value="ABC_TRANSPORTER_2"/>
    <property type="match status" value="1"/>
</dbReference>
<dbReference type="PROSITE" id="PS00211">
    <property type="entry name" value="ABC_TRANSPORTER_1"/>
    <property type="match status" value="1"/>
</dbReference>
<evidence type="ECO:0000313" key="7">
    <source>
        <dbReference type="Proteomes" id="UP000607796"/>
    </source>
</evidence>